<dbReference type="EMBL" id="CARXXK010000002">
    <property type="protein sequence ID" value="CAI6358487.1"/>
    <property type="molecule type" value="Genomic_DNA"/>
</dbReference>
<evidence type="ECO:0000256" key="1">
    <source>
        <dbReference type="SAM" id="MobiDB-lite"/>
    </source>
</evidence>
<name>A0AAV0WSG4_9HEMI</name>
<sequence>MKKIQATESGRGGCSPPITDGPTKTPIMSMKRPIILNKPAEGISHSVNVCSVHSCSLFMQDICEKAQDEWLLMKLTSDTKSSSAAKTIASAISSKLGDSVEKMFQLGMPRSS</sequence>
<comment type="caution">
    <text evidence="2">The sequence shown here is derived from an EMBL/GenBank/DDBJ whole genome shotgun (WGS) entry which is preliminary data.</text>
</comment>
<evidence type="ECO:0000313" key="2">
    <source>
        <dbReference type="EMBL" id="CAI6358487.1"/>
    </source>
</evidence>
<proteinExistence type="predicted"/>
<reference evidence="2 3" key="1">
    <citation type="submission" date="2023-01" db="EMBL/GenBank/DDBJ databases">
        <authorList>
            <person name="Whitehead M."/>
        </authorList>
    </citation>
    <scope>NUCLEOTIDE SEQUENCE [LARGE SCALE GENOMIC DNA]</scope>
</reference>
<evidence type="ECO:0000313" key="3">
    <source>
        <dbReference type="Proteomes" id="UP001160148"/>
    </source>
</evidence>
<feature type="region of interest" description="Disordered" evidence="1">
    <location>
        <begin position="1"/>
        <end position="28"/>
    </location>
</feature>
<dbReference type="Proteomes" id="UP001160148">
    <property type="component" value="Unassembled WGS sequence"/>
</dbReference>
<dbReference type="AlphaFoldDB" id="A0AAV0WSG4"/>
<protein>
    <submittedName>
        <fullName evidence="2">Uncharacterized protein</fullName>
    </submittedName>
</protein>
<gene>
    <name evidence="2" type="ORF">MEUPH1_LOCUS13996</name>
</gene>
<organism evidence="2 3">
    <name type="scientific">Macrosiphum euphorbiae</name>
    <name type="common">potato aphid</name>
    <dbReference type="NCBI Taxonomy" id="13131"/>
    <lineage>
        <taxon>Eukaryota</taxon>
        <taxon>Metazoa</taxon>
        <taxon>Ecdysozoa</taxon>
        <taxon>Arthropoda</taxon>
        <taxon>Hexapoda</taxon>
        <taxon>Insecta</taxon>
        <taxon>Pterygota</taxon>
        <taxon>Neoptera</taxon>
        <taxon>Paraneoptera</taxon>
        <taxon>Hemiptera</taxon>
        <taxon>Sternorrhyncha</taxon>
        <taxon>Aphidomorpha</taxon>
        <taxon>Aphidoidea</taxon>
        <taxon>Aphididae</taxon>
        <taxon>Macrosiphini</taxon>
        <taxon>Macrosiphum</taxon>
    </lineage>
</organism>
<keyword evidence="3" id="KW-1185">Reference proteome</keyword>
<accession>A0AAV0WSG4</accession>